<dbReference type="OrthoDB" id="370884at2759"/>
<comment type="similarity">
    <text evidence="6">Belongs to the TRAFAC class myosin-kinesin ATPase superfamily. Myosin family.</text>
</comment>
<organism evidence="9 10">
    <name type="scientific">Acanthosepion pharaonis</name>
    <name type="common">Pharaoh cuttlefish</name>
    <name type="synonym">Sepia pharaonis</name>
    <dbReference type="NCBI Taxonomy" id="158019"/>
    <lineage>
        <taxon>Eukaryota</taxon>
        <taxon>Metazoa</taxon>
        <taxon>Spiralia</taxon>
        <taxon>Lophotrochozoa</taxon>
        <taxon>Mollusca</taxon>
        <taxon>Cephalopoda</taxon>
        <taxon>Coleoidea</taxon>
        <taxon>Decapodiformes</taxon>
        <taxon>Sepiida</taxon>
        <taxon>Sepiina</taxon>
        <taxon>Sepiidae</taxon>
        <taxon>Acanthosepion</taxon>
    </lineage>
</organism>
<dbReference type="Gene3D" id="1.10.10.820">
    <property type="match status" value="1"/>
</dbReference>
<feature type="region of interest" description="Actin-binding" evidence="6">
    <location>
        <begin position="943"/>
        <end position="965"/>
    </location>
</feature>
<dbReference type="GO" id="GO:0051015">
    <property type="term" value="F:actin filament binding"/>
    <property type="evidence" value="ECO:0007669"/>
    <property type="project" value="TreeGrafter"/>
</dbReference>
<evidence type="ECO:0000256" key="4">
    <source>
        <dbReference type="ARBA" id="ARBA00023175"/>
    </source>
</evidence>
<dbReference type="InterPro" id="IPR016719">
    <property type="entry name" value="CAMLG"/>
</dbReference>
<dbReference type="PROSITE" id="PS50096">
    <property type="entry name" value="IQ"/>
    <property type="match status" value="1"/>
</dbReference>
<evidence type="ECO:0000256" key="3">
    <source>
        <dbReference type="ARBA" id="ARBA00023123"/>
    </source>
</evidence>
<evidence type="ECO:0000256" key="2">
    <source>
        <dbReference type="ARBA" id="ARBA00022840"/>
    </source>
</evidence>
<dbReference type="PANTHER" id="PTHR13140">
    <property type="entry name" value="MYOSIN"/>
    <property type="match status" value="1"/>
</dbReference>
<reference evidence="9" key="1">
    <citation type="submission" date="2021-01" db="EMBL/GenBank/DDBJ databases">
        <authorList>
            <person name="Li R."/>
            <person name="Bekaert M."/>
        </authorList>
    </citation>
    <scope>NUCLEOTIDE SEQUENCE</scope>
    <source>
        <strain evidence="9">Farmed</strain>
    </source>
</reference>
<dbReference type="SMART" id="SM00242">
    <property type="entry name" value="MYSc"/>
    <property type="match status" value="1"/>
</dbReference>
<dbReference type="Gene3D" id="3.40.850.10">
    <property type="entry name" value="Kinesin motor domain"/>
    <property type="match status" value="2"/>
</dbReference>
<dbReference type="PRINTS" id="PR00193">
    <property type="entry name" value="MYOSINHEAVY"/>
</dbReference>
<dbReference type="GO" id="GO:0005524">
    <property type="term" value="F:ATP binding"/>
    <property type="evidence" value="ECO:0007669"/>
    <property type="project" value="UniProtKB-UniRule"/>
</dbReference>
<keyword evidence="4 6" id="KW-0505">Motor protein</keyword>
<dbReference type="PANTHER" id="PTHR13140:SF498">
    <property type="entry name" value="DACHS, ISOFORM E"/>
    <property type="match status" value="1"/>
</dbReference>
<feature type="binding site" evidence="6">
    <location>
        <begin position="409"/>
        <end position="416"/>
    </location>
    <ligand>
        <name>ATP</name>
        <dbReference type="ChEBI" id="CHEBI:30616"/>
    </ligand>
</feature>
<dbReference type="EMBL" id="CAHIKZ030004248">
    <property type="protein sequence ID" value="CAE1309011.1"/>
    <property type="molecule type" value="Genomic_DNA"/>
</dbReference>
<dbReference type="PROSITE" id="PS51456">
    <property type="entry name" value="MYOSIN_MOTOR"/>
    <property type="match status" value="1"/>
</dbReference>
<feature type="compositionally biased region" description="Polar residues" evidence="7">
    <location>
        <begin position="72"/>
        <end position="96"/>
    </location>
</feature>
<dbReference type="AlphaFoldDB" id="A0A812DYD4"/>
<dbReference type="InterPro" id="IPR027417">
    <property type="entry name" value="P-loop_NTPase"/>
</dbReference>
<dbReference type="InterPro" id="IPR036961">
    <property type="entry name" value="Kinesin_motor_dom_sf"/>
</dbReference>
<dbReference type="Gene3D" id="1.20.120.720">
    <property type="entry name" value="Myosin VI head, motor domain, U50 subdomain"/>
    <property type="match status" value="2"/>
</dbReference>
<dbReference type="Pfam" id="PF00063">
    <property type="entry name" value="Myosin_head"/>
    <property type="match status" value="2"/>
</dbReference>
<dbReference type="GO" id="GO:0007015">
    <property type="term" value="P:actin filament organization"/>
    <property type="evidence" value="ECO:0007669"/>
    <property type="project" value="TreeGrafter"/>
</dbReference>
<keyword evidence="5 6" id="KW-0009">Actin-binding</keyword>
<evidence type="ECO:0000256" key="5">
    <source>
        <dbReference type="ARBA" id="ARBA00023203"/>
    </source>
</evidence>
<dbReference type="SUPFAM" id="SSF52540">
    <property type="entry name" value="P-loop containing nucleoside triphosphate hydrolases"/>
    <property type="match status" value="1"/>
</dbReference>
<sequence>MAGSPDDIRKLRRQKLLQFSEQRMKKILHSDAGPYSHETSEDPSAHLINEGRNNASSREEDPGPDTAAISRARSQPSPMEATNSSSTQDSLTTETTADTDKSHIRKRVKTNDAFAESKFPGITTSTPSPSPSPRRSPLSSGNRASGHACNKVTLSLLQFDLIRLISCVVLALLTRKILNTAWSLFFAESILVPFTLLQLGIYTFLPKFCKAVVLPERGSMIATCLIVCGVDQNTVVTFHKVIGYSASIAEDVAIYIFSFVEKITENGIVLSNTSENSWINNSPPQKKGDTDMDLEDWKIKNDGNRKRNESDDLHNVNYNDRPVFDVVHLQYPVSMESVIRCLDLRFIRGHLETWLGPSLIILNPYSNTFKLPLETNQDENHSKFLKHKVIEVLQELFDTKYPQTIVFNGENGSGKTYNASQALYYLFSQTNRGLDVNSCFSKVSAALVVLQSLITVSTLGNHSSSRVGLYIQNYIREYSIFKTKINCVYIDHARLTDVKNLINNYHIFYQMLAGLTDKEKSHLYLDSFTSTKDFYYLSTGNPPAPPEVLKEQFEKWRACLITCDVSFDDVTRILAAVLLLGNITFVGRSGLELDVKGQNELKAVAALLGVSSITLYQGLTTRTCITPEGINAIPISSANSVHASRDALARALYIRTIHTIVRKVNSVLKTQMTKKKGRKLSTGSCKSEDRLSSHPSFNSCSSDRSTCATNTSYGKQPTSLINILDMFGFENFKTNGLEQLAINLCSETLQSYYNSHILRPNVATRCHSGEGSGSTDLDYHDDNDPRDELEKNQYFDNRPIIDLISHPVFGIFTFLHETVQDNANPTKSLLHRIQASHHRNSFLTVNLDSPCTVFTIHHSTDSVVYDATTFTERNKDTIPDDIVWVFSQENCVFGFASHLFYQEIDDGCHPGPQGKLYKVLPRVGYGRMSSHTNSLTEDFCLKLEEILKKISLTRPHFVHCIKTSDSQSYLTFKMDTICRQLSAMQVVETVNLMKTTPIHRMKYSAFNCRYQLLLPKCSKDAAVNPVNTSADILNHLKDISRNFSEDDNSFNWIFRQKHLLFSELVRQELEAYKLHIFYQSATLIQSQWRGFQCRKRWPFLLQHLRALQLRRMELLSADNTVFVTTSVSKLDWKTVHQICAMYGIDPKKTPAVPPLRHYSVVGNMKVKFPQTRIVTQSYKVGKKDWLQEGDEVKVIGPSTSKAGHLIVQWQNQTHDVPHQALLLKTMGTLL</sequence>
<name>A0A812DYD4_ACAPH</name>
<protein>
    <submittedName>
        <fullName evidence="9">DACHS</fullName>
    </submittedName>
</protein>
<gene>
    <name evidence="9" type="ORF">SPHA_60818</name>
</gene>
<dbReference type="GO" id="GO:0003774">
    <property type="term" value="F:cytoskeletal motor activity"/>
    <property type="evidence" value="ECO:0007669"/>
    <property type="project" value="UniProtKB-UniRule"/>
</dbReference>
<feature type="domain" description="Myosin motor" evidence="8">
    <location>
        <begin position="322"/>
        <end position="1074"/>
    </location>
</feature>
<evidence type="ECO:0000256" key="1">
    <source>
        <dbReference type="ARBA" id="ARBA00022741"/>
    </source>
</evidence>
<dbReference type="GO" id="GO:0005737">
    <property type="term" value="C:cytoplasm"/>
    <property type="evidence" value="ECO:0007669"/>
    <property type="project" value="TreeGrafter"/>
</dbReference>
<keyword evidence="10" id="KW-1185">Reference proteome</keyword>
<evidence type="ECO:0000313" key="10">
    <source>
        <dbReference type="Proteomes" id="UP000597762"/>
    </source>
</evidence>
<dbReference type="GO" id="GO:0016020">
    <property type="term" value="C:membrane"/>
    <property type="evidence" value="ECO:0007669"/>
    <property type="project" value="TreeGrafter"/>
</dbReference>
<dbReference type="InterPro" id="IPR001609">
    <property type="entry name" value="Myosin_head_motor_dom-like"/>
</dbReference>
<evidence type="ECO:0000256" key="7">
    <source>
        <dbReference type="SAM" id="MobiDB-lite"/>
    </source>
</evidence>
<keyword evidence="3 6" id="KW-0518">Myosin</keyword>
<evidence type="ECO:0000256" key="6">
    <source>
        <dbReference type="PROSITE-ProRule" id="PRU00782"/>
    </source>
</evidence>
<keyword evidence="2 6" id="KW-0067">ATP-binding</keyword>
<feature type="region of interest" description="Disordered" evidence="7">
    <location>
        <begin position="22"/>
        <end position="146"/>
    </location>
</feature>
<dbReference type="Gene3D" id="1.20.58.530">
    <property type="match status" value="1"/>
</dbReference>
<proteinExistence type="inferred from homology"/>
<dbReference type="GO" id="GO:0016459">
    <property type="term" value="C:myosin complex"/>
    <property type="evidence" value="ECO:0007669"/>
    <property type="project" value="UniProtKB-KW"/>
</dbReference>
<evidence type="ECO:0000259" key="8">
    <source>
        <dbReference type="PROSITE" id="PS51456"/>
    </source>
</evidence>
<evidence type="ECO:0000313" key="9">
    <source>
        <dbReference type="EMBL" id="CAE1309011.1"/>
    </source>
</evidence>
<keyword evidence="1 6" id="KW-0547">Nucleotide-binding</keyword>
<dbReference type="Proteomes" id="UP000597762">
    <property type="component" value="Unassembled WGS sequence"/>
</dbReference>
<comment type="caution">
    <text evidence="9">The sequence shown here is derived from an EMBL/GenBank/DDBJ whole genome shotgun (WGS) entry which is preliminary data.</text>
</comment>
<dbReference type="Pfam" id="PF14963">
    <property type="entry name" value="Get2_like"/>
    <property type="match status" value="1"/>
</dbReference>
<accession>A0A812DYD4</accession>